<name>A0A5C1YJ37_9MICO</name>
<feature type="domain" description="Glycosyltransferase 2-like" evidence="10">
    <location>
        <begin position="9"/>
        <end position="119"/>
    </location>
</feature>
<accession>A0A5C1YJ37</accession>
<keyword evidence="2" id="KW-1003">Cell membrane</keyword>
<evidence type="ECO:0000256" key="3">
    <source>
        <dbReference type="ARBA" id="ARBA00022676"/>
    </source>
</evidence>
<comment type="similarity">
    <text evidence="8">Belongs to the glycosyltransferase 2 family. CrtQ subfamily.</text>
</comment>
<dbReference type="PANTHER" id="PTHR43646">
    <property type="entry name" value="GLYCOSYLTRANSFERASE"/>
    <property type="match status" value="1"/>
</dbReference>
<dbReference type="GO" id="GO:0005886">
    <property type="term" value="C:plasma membrane"/>
    <property type="evidence" value="ECO:0007669"/>
    <property type="project" value="UniProtKB-SubCell"/>
</dbReference>
<dbReference type="PANTHER" id="PTHR43646:SF2">
    <property type="entry name" value="GLYCOSYLTRANSFERASE 2-LIKE DOMAIN-CONTAINING PROTEIN"/>
    <property type="match status" value="1"/>
</dbReference>
<dbReference type="Pfam" id="PF00535">
    <property type="entry name" value="Glycos_transf_2"/>
    <property type="match status" value="1"/>
</dbReference>
<keyword evidence="3" id="KW-0328">Glycosyltransferase</keyword>
<evidence type="ECO:0000256" key="8">
    <source>
        <dbReference type="ARBA" id="ARBA00038120"/>
    </source>
</evidence>
<dbReference type="Gene3D" id="3.90.550.10">
    <property type="entry name" value="Spore Coat Polysaccharide Biosynthesis Protein SpsA, Chain A"/>
    <property type="match status" value="1"/>
</dbReference>
<evidence type="ECO:0000256" key="1">
    <source>
        <dbReference type="ARBA" id="ARBA00004236"/>
    </source>
</evidence>
<organism evidence="11 12">
    <name type="scientific">Agromyces intestinalis</name>
    <dbReference type="NCBI Taxonomy" id="2592652"/>
    <lineage>
        <taxon>Bacteria</taxon>
        <taxon>Bacillati</taxon>
        <taxon>Actinomycetota</taxon>
        <taxon>Actinomycetes</taxon>
        <taxon>Micrococcales</taxon>
        <taxon>Microbacteriaceae</taxon>
        <taxon>Agromyces</taxon>
    </lineage>
</organism>
<evidence type="ECO:0000256" key="4">
    <source>
        <dbReference type="ARBA" id="ARBA00022679"/>
    </source>
</evidence>
<comment type="pathway">
    <text evidence="7">Carotenoid biosynthesis; staphyloxanthin biosynthesis; staphyloxanthin from farnesyl diphosphate: step 4/5.</text>
</comment>
<comment type="function">
    <text evidence="6">Catalyzes the glycosylation of 4,4'-diaponeurosporenoate, i.e. the esterification of glucose at the C1'' position with the carboxyl group of 4,4'-diaponeurosporenic acid, to form glycosyl-4,4'-diaponeurosporenoate. This is a step in the biosynthesis of staphyloxanthin, an orange pigment present in most staphylococci strains.</text>
</comment>
<dbReference type="OrthoDB" id="9771846at2"/>
<gene>
    <name evidence="11" type="ORF">FLP10_11925</name>
</gene>
<proteinExistence type="inferred from homology"/>
<keyword evidence="4 11" id="KW-0808">Transferase</keyword>
<evidence type="ECO:0000256" key="9">
    <source>
        <dbReference type="ARBA" id="ARBA00040345"/>
    </source>
</evidence>
<evidence type="ECO:0000256" key="5">
    <source>
        <dbReference type="ARBA" id="ARBA00023136"/>
    </source>
</evidence>
<evidence type="ECO:0000259" key="10">
    <source>
        <dbReference type="Pfam" id="PF00535"/>
    </source>
</evidence>
<dbReference type="InterPro" id="IPR001173">
    <property type="entry name" value="Glyco_trans_2-like"/>
</dbReference>
<keyword evidence="12" id="KW-1185">Reference proteome</keyword>
<reference evidence="11 12" key="1">
    <citation type="submission" date="2019-09" db="EMBL/GenBank/DDBJ databases">
        <title>Genome sequencing of strain KACC 19306.</title>
        <authorList>
            <person name="Heo J."/>
            <person name="Kim S.-J."/>
            <person name="Kim J.-S."/>
            <person name="Hong S.-B."/>
            <person name="Kwon S.-W."/>
        </authorList>
    </citation>
    <scope>NUCLEOTIDE SEQUENCE [LARGE SCALE GENOMIC DNA]</scope>
    <source>
        <strain evidence="11 12">KACC 19306</strain>
    </source>
</reference>
<sequence length="282" mass="30702">MTPDRTGAVIIPAHDESAVIGRTLRSLAPLAAHTGIEVIVVCNGCSDDTASVAREFEHVRVEEIAEASKTAALNAGDRIAASWPRLYLDADIEIAPESVIAVFDALEEPGLLAARPSYVYDTSGATAPVRGYYRARSRIPAPASRLWGAGGYAANEFGHRRLPEFPSVTADDSWFDAQFDETEKRVIATWPMRVRTPRDTEGLLAVLTRQRRGYVELGIPSSAGPRGVALLSSVRGPRSLLDLVWYVGLTAVSRRRAEKILRTNQRAWERDASSRAHVGAAQ</sequence>
<dbReference type="KEGG" id="ail:FLP10_11925"/>
<protein>
    <recommendedName>
        <fullName evidence="9">4,4'-diaponeurosporenoate glycosyltransferase</fullName>
    </recommendedName>
</protein>
<evidence type="ECO:0000256" key="2">
    <source>
        <dbReference type="ARBA" id="ARBA00022475"/>
    </source>
</evidence>
<keyword evidence="5" id="KW-0472">Membrane</keyword>
<comment type="subcellular location">
    <subcellularLocation>
        <location evidence="1">Cell membrane</location>
    </subcellularLocation>
</comment>
<dbReference type="SUPFAM" id="SSF53448">
    <property type="entry name" value="Nucleotide-diphospho-sugar transferases"/>
    <property type="match status" value="1"/>
</dbReference>
<evidence type="ECO:0000256" key="6">
    <source>
        <dbReference type="ARBA" id="ARBA00037281"/>
    </source>
</evidence>
<dbReference type="Proteomes" id="UP000324678">
    <property type="component" value="Chromosome"/>
</dbReference>
<dbReference type="InterPro" id="IPR029044">
    <property type="entry name" value="Nucleotide-diphossugar_trans"/>
</dbReference>
<evidence type="ECO:0000256" key="7">
    <source>
        <dbReference type="ARBA" id="ARBA00037904"/>
    </source>
</evidence>
<dbReference type="AlphaFoldDB" id="A0A5C1YJ37"/>
<evidence type="ECO:0000313" key="12">
    <source>
        <dbReference type="Proteomes" id="UP000324678"/>
    </source>
</evidence>
<dbReference type="EMBL" id="CP043505">
    <property type="protein sequence ID" value="QEO16224.1"/>
    <property type="molecule type" value="Genomic_DNA"/>
</dbReference>
<dbReference type="GO" id="GO:0016757">
    <property type="term" value="F:glycosyltransferase activity"/>
    <property type="evidence" value="ECO:0007669"/>
    <property type="project" value="UniProtKB-KW"/>
</dbReference>
<evidence type="ECO:0000313" key="11">
    <source>
        <dbReference type="EMBL" id="QEO16224.1"/>
    </source>
</evidence>